<organism evidence="10 11">
    <name type="scientific">Mucor flavus</name>
    <dbReference type="NCBI Taxonomy" id="439312"/>
    <lineage>
        <taxon>Eukaryota</taxon>
        <taxon>Fungi</taxon>
        <taxon>Fungi incertae sedis</taxon>
        <taxon>Mucoromycota</taxon>
        <taxon>Mucoromycotina</taxon>
        <taxon>Mucoromycetes</taxon>
        <taxon>Mucorales</taxon>
        <taxon>Mucorineae</taxon>
        <taxon>Mucoraceae</taxon>
        <taxon>Mucor</taxon>
    </lineage>
</organism>
<evidence type="ECO:0000256" key="1">
    <source>
        <dbReference type="ARBA" id="ARBA00000707"/>
    </source>
</evidence>
<dbReference type="Gene3D" id="1.20.58.80">
    <property type="entry name" value="Phosphotransferase system, lactose/cellobiose-type IIA subunit"/>
    <property type="match status" value="1"/>
</dbReference>
<keyword evidence="7" id="KW-0788">Thiol protease</keyword>
<dbReference type="Gene3D" id="3.90.70.10">
    <property type="entry name" value="Cysteine proteinases"/>
    <property type="match status" value="1"/>
</dbReference>
<evidence type="ECO:0000256" key="8">
    <source>
        <dbReference type="SAM" id="MobiDB-lite"/>
    </source>
</evidence>
<dbReference type="InterPro" id="IPR028889">
    <property type="entry name" value="USP"/>
</dbReference>
<evidence type="ECO:0000256" key="5">
    <source>
        <dbReference type="ARBA" id="ARBA00022786"/>
    </source>
</evidence>
<protein>
    <recommendedName>
        <fullName evidence="3">ubiquitinyl hydrolase 1</fullName>
        <ecNumber evidence="3">3.4.19.12</ecNumber>
    </recommendedName>
</protein>
<feature type="compositionally biased region" description="Polar residues" evidence="8">
    <location>
        <begin position="483"/>
        <end position="502"/>
    </location>
</feature>
<evidence type="ECO:0000256" key="7">
    <source>
        <dbReference type="ARBA" id="ARBA00022807"/>
    </source>
</evidence>
<dbReference type="PANTHER" id="PTHR21646">
    <property type="entry name" value="UBIQUITIN CARBOXYL-TERMINAL HYDROLASE"/>
    <property type="match status" value="1"/>
</dbReference>
<keyword evidence="11" id="KW-1185">Reference proteome</keyword>
<evidence type="ECO:0000256" key="6">
    <source>
        <dbReference type="ARBA" id="ARBA00022801"/>
    </source>
</evidence>
<dbReference type="InterPro" id="IPR001394">
    <property type="entry name" value="Peptidase_C19_UCH"/>
</dbReference>
<dbReference type="PROSITE" id="PS50235">
    <property type="entry name" value="USP_3"/>
    <property type="match status" value="1"/>
</dbReference>
<evidence type="ECO:0000313" key="11">
    <source>
        <dbReference type="Proteomes" id="UP001473302"/>
    </source>
</evidence>
<dbReference type="EMBL" id="BAABUK010000005">
    <property type="protein sequence ID" value="GAA5809362.1"/>
    <property type="molecule type" value="Genomic_DNA"/>
</dbReference>
<dbReference type="PANTHER" id="PTHR21646:SF95">
    <property type="entry name" value="UBIQUITIN CARBOXYL-TERMINAL HYDROLASE 4-RELATED"/>
    <property type="match status" value="1"/>
</dbReference>
<feature type="region of interest" description="Disordered" evidence="8">
    <location>
        <begin position="468"/>
        <end position="503"/>
    </location>
</feature>
<dbReference type="Proteomes" id="UP001473302">
    <property type="component" value="Unassembled WGS sequence"/>
</dbReference>
<dbReference type="InterPro" id="IPR018200">
    <property type="entry name" value="USP_CS"/>
</dbReference>
<comment type="caution">
    <text evidence="10">The sequence shown here is derived from an EMBL/GenBank/DDBJ whole genome shotgun (WGS) entry which is preliminary data.</text>
</comment>
<dbReference type="InterPro" id="IPR038765">
    <property type="entry name" value="Papain-like_cys_pep_sf"/>
</dbReference>
<sequence length="882" mass="101100">MSTTSHNVQYKTNAIVQPTSTTAELRKRAWVNKAETELYNIQAWVNSVYKSYEQGDYALFCNDLENAYVSYMRGSSIMVEVIKSHSHYNDVRSDYIYLQLKQRTNQEIIPVLLKDLAAKIENWYRMSMQLNNTHFNVNPINPSTTSAASYAYRPSHDPLNFPHYTLNNNYTPPLISNPTPSSPTTATRSSSLTNSIIDNTKILLPNWTNNAFPNRLVTEPRELVKWLTASDNPPSILLIDIRPREIYKSGCIMHRWIMQIDPIVLQKDLSKVQDSLLQNPTTEQTFFSERARFDLIVYYDQTSKKLETAHAPILRMKSLLESYQLKRPPMMLMGGFDSWLAYVGEVGVYKFPSNKENKRWFKSNNDEREHRTLYDYFAGQSYQPTDHQYLPISIPQPSLPTAPRKESLTTRYPELVSPTSDNTFPLAQLQSPQTLKQQDLRPIPPSYPKLHRRKTFIDNPFNGFTTTTSKLYDVPPMSAPNHKPSSTPTSNIPPQRPSSTESIVPINRPLTLTDYRHVSTNNIHSSPMTSSYSQSGTVVSMGTTGLKNLGNTCYMNSIIQCLSGTVPLARYFISGIFKQHINRQNNKVGTGGILTESFAELLRVMWSESYNFISPMTFRESLVRFAPRFSGTDQQDSQEFLLFLLDGLHEDLNSAAFGKQTSNKFSLVDEPAFEKLPTWQSSALAWEKYLHSNSSIIVSLFQGQYRSKLTCLSCKQTSTTYSAFMSLSLPIPAKKLRITSMTLNQCLDYFVKEEVLDKEDAWKCPQCKKKRKALKQLTLTKLPDILLIHLKRFSIDGLFRNKLDTMEPRFIGLCSDVDNPFSTTRSPFLHLRPLRCLNTACVRDSYTDKWHHFDDSRFSLCDENKVVTKAAYNLFYVRSKVK</sequence>
<dbReference type="InterPro" id="IPR015063">
    <property type="entry name" value="USP8_dimer"/>
</dbReference>
<dbReference type="CDD" id="cd02674">
    <property type="entry name" value="Peptidase_C19R"/>
    <property type="match status" value="1"/>
</dbReference>
<dbReference type="Pfam" id="PF08969">
    <property type="entry name" value="USP8_dimer"/>
    <property type="match status" value="1"/>
</dbReference>
<evidence type="ECO:0000259" key="9">
    <source>
        <dbReference type="PROSITE" id="PS50235"/>
    </source>
</evidence>
<evidence type="ECO:0000313" key="10">
    <source>
        <dbReference type="EMBL" id="GAA5809362.1"/>
    </source>
</evidence>
<dbReference type="InterPro" id="IPR050185">
    <property type="entry name" value="Ub_carboxyl-term_hydrolase"/>
</dbReference>
<comment type="catalytic activity">
    <reaction evidence="1">
        <text>Thiol-dependent hydrolysis of ester, thioester, amide, peptide and isopeptide bonds formed by the C-terminal Gly of ubiquitin (a 76-residue protein attached to proteins as an intracellular targeting signal).</text>
        <dbReference type="EC" id="3.4.19.12"/>
    </reaction>
</comment>
<keyword evidence="6" id="KW-0378">Hydrolase</keyword>
<evidence type="ECO:0000256" key="3">
    <source>
        <dbReference type="ARBA" id="ARBA00012759"/>
    </source>
</evidence>
<dbReference type="Gene3D" id="3.40.250.10">
    <property type="entry name" value="Rhodanese-like domain"/>
    <property type="match status" value="1"/>
</dbReference>
<keyword evidence="5" id="KW-0833">Ubl conjugation pathway</keyword>
<keyword evidence="4" id="KW-0645">Protease</keyword>
<dbReference type="Pfam" id="PF00443">
    <property type="entry name" value="UCH"/>
    <property type="match status" value="1"/>
</dbReference>
<reference evidence="10 11" key="1">
    <citation type="submission" date="2024-04" db="EMBL/GenBank/DDBJ databases">
        <title>genome sequences of Mucor flavus KT1a and Helicostylum pulchrum KT1b strains isolated from the surface of a dry-aged beef.</title>
        <authorList>
            <person name="Toyotome T."/>
            <person name="Hosono M."/>
            <person name="Torimaru M."/>
            <person name="Fukuda K."/>
            <person name="Mikami N."/>
        </authorList>
    </citation>
    <scope>NUCLEOTIDE SEQUENCE [LARGE SCALE GENOMIC DNA]</scope>
    <source>
        <strain evidence="10 11">KT1a</strain>
    </source>
</reference>
<dbReference type="PROSITE" id="PS00972">
    <property type="entry name" value="USP_1"/>
    <property type="match status" value="1"/>
</dbReference>
<accession>A0ABP9YRB6</accession>
<dbReference type="EC" id="3.4.19.12" evidence="3"/>
<dbReference type="SUPFAM" id="SSF54001">
    <property type="entry name" value="Cysteine proteinases"/>
    <property type="match status" value="1"/>
</dbReference>
<gene>
    <name evidence="10" type="ORF">MFLAVUS_002770</name>
</gene>
<proteinExistence type="inferred from homology"/>
<dbReference type="InterPro" id="IPR036873">
    <property type="entry name" value="Rhodanese-like_dom_sf"/>
</dbReference>
<evidence type="ECO:0000256" key="4">
    <source>
        <dbReference type="ARBA" id="ARBA00022670"/>
    </source>
</evidence>
<evidence type="ECO:0000256" key="2">
    <source>
        <dbReference type="ARBA" id="ARBA00009085"/>
    </source>
</evidence>
<name>A0ABP9YRB6_9FUNG</name>
<dbReference type="SUPFAM" id="SSF52821">
    <property type="entry name" value="Rhodanese/Cell cycle control phosphatase"/>
    <property type="match status" value="1"/>
</dbReference>
<feature type="domain" description="USP" evidence="9">
    <location>
        <begin position="544"/>
        <end position="879"/>
    </location>
</feature>
<comment type="similarity">
    <text evidence="2">Belongs to the peptidase C19 family.</text>
</comment>